<proteinExistence type="predicted"/>
<dbReference type="Proteomes" id="UP000241769">
    <property type="component" value="Unassembled WGS sequence"/>
</dbReference>
<dbReference type="Gene3D" id="3.20.20.80">
    <property type="entry name" value="Glycosidases"/>
    <property type="match status" value="1"/>
</dbReference>
<reference evidence="1 2" key="1">
    <citation type="journal article" date="2018" name="Genome Biol. Evol.">
        <title>Multiple Roots of Fruiting Body Formation in Amoebozoa.</title>
        <authorList>
            <person name="Hillmann F."/>
            <person name="Forbes G."/>
            <person name="Novohradska S."/>
            <person name="Ferling I."/>
            <person name="Riege K."/>
            <person name="Groth M."/>
            <person name="Westermann M."/>
            <person name="Marz M."/>
            <person name="Spaller T."/>
            <person name="Winckler T."/>
            <person name="Schaap P."/>
            <person name="Glockner G."/>
        </authorList>
    </citation>
    <scope>NUCLEOTIDE SEQUENCE [LARGE SCALE GENOMIC DNA]</scope>
    <source>
        <strain evidence="1 2">Jena</strain>
    </source>
</reference>
<dbReference type="InParanoid" id="A0A2P6NRK4"/>
<keyword evidence="2" id="KW-1185">Reference proteome</keyword>
<protein>
    <submittedName>
        <fullName evidence="1">Uncharacterized protein</fullName>
    </submittedName>
</protein>
<dbReference type="InterPro" id="IPR017853">
    <property type="entry name" value="GH"/>
</dbReference>
<evidence type="ECO:0000313" key="2">
    <source>
        <dbReference type="Proteomes" id="UP000241769"/>
    </source>
</evidence>
<evidence type="ECO:0000313" key="1">
    <source>
        <dbReference type="EMBL" id="PRP86581.1"/>
    </source>
</evidence>
<dbReference type="OrthoDB" id="5351466at2759"/>
<dbReference type="SUPFAM" id="SSF51445">
    <property type="entry name" value="(Trans)glycosidases"/>
    <property type="match status" value="1"/>
</dbReference>
<comment type="caution">
    <text evidence="1">The sequence shown here is derived from an EMBL/GenBank/DDBJ whole genome shotgun (WGS) entry which is preliminary data.</text>
</comment>
<organism evidence="1 2">
    <name type="scientific">Planoprotostelium fungivorum</name>
    <dbReference type="NCBI Taxonomy" id="1890364"/>
    <lineage>
        <taxon>Eukaryota</taxon>
        <taxon>Amoebozoa</taxon>
        <taxon>Evosea</taxon>
        <taxon>Variosea</taxon>
        <taxon>Cavosteliida</taxon>
        <taxon>Cavosteliaceae</taxon>
        <taxon>Planoprotostelium</taxon>
    </lineage>
</organism>
<dbReference type="EMBL" id="MDYQ01000029">
    <property type="protein sequence ID" value="PRP86581.1"/>
    <property type="molecule type" value="Genomic_DNA"/>
</dbReference>
<sequence>MDASYQLNHLYMYVTQRRLHHYQFFRSDPRFEGIRVSSHKQAEHGFHLQFPLLIAQADDLPEDEGQLTFRPFFSKQYQRLKSYFLRNAEMRAALFLILAVVATLGEKQWYYSGAALGVLYRERNIPGRIFYDFDRKTVKDPTEVMNSAGFNSFRVETWSNTCDGPSVFNNTNVLPRERNYQIFGKDNCMDTQELVAKGWKYVHTINMGEDIPQAWMNYTYKQMLGAIDQEVRRQLKPFLSAGLRPDIILFENEGESGFLFYEVKADGSRVIRSGDSCGAKPTGNFEASWPQLAGYHKQQIASVRAAVTEAGMDPSYTRFGLHNHVQYTQWKTPLIWGAKRLSEQIQSVGSNRCNFSAYIPSNILNANVTDDLDIIGYSAYVSKPDNSSMAALNASFADTYRRNDQLNKIIPAWGRWQSGPFAGQYKKQALGVEYATPFNPNTEATDAANQMNMLFKVTKAWEWYLGTLWWEPTYNFNNWNGGLAVLYSGIYNGTQTPAWPVSYLKDWGAASITYHDEVTKSNGASTSNTNSMVKTGTLGGASSSVTVCSTLMMAVLLMV</sequence>
<gene>
    <name evidence="1" type="ORF">PROFUN_05219</name>
</gene>
<dbReference type="AlphaFoldDB" id="A0A2P6NRK4"/>
<name>A0A2P6NRK4_9EUKA</name>
<accession>A0A2P6NRK4</accession>